<keyword evidence="5" id="KW-0547">Nucleotide-binding</keyword>
<organism evidence="7 8">
    <name type="scientific">Azobacteroides pseudotrichonymphae genomovar. CFP2</name>
    <dbReference type="NCBI Taxonomy" id="511995"/>
    <lineage>
        <taxon>Bacteria</taxon>
        <taxon>Pseudomonadati</taxon>
        <taxon>Bacteroidota</taxon>
        <taxon>Bacteroidia</taxon>
        <taxon>Bacteroidales</taxon>
        <taxon>Candidatus Azobacteroides</taxon>
    </lineage>
</organism>
<dbReference type="STRING" id="511995.CFPG_614"/>
<dbReference type="NCBIfam" id="TIGR00087">
    <property type="entry name" value="surE"/>
    <property type="match status" value="1"/>
</dbReference>
<keyword evidence="8" id="KW-1185">Reference proteome</keyword>
<feature type="binding site" evidence="5">
    <location>
        <position position="14"/>
    </location>
    <ligand>
        <name>a divalent metal cation</name>
        <dbReference type="ChEBI" id="CHEBI:60240"/>
    </ligand>
</feature>
<name>B6YRQ5_AZOPC</name>
<dbReference type="PANTHER" id="PTHR30457:SF0">
    <property type="entry name" value="PHOSPHATASE, PUTATIVE (AFU_ORTHOLOGUE AFUA_4G01070)-RELATED"/>
    <property type="match status" value="1"/>
</dbReference>
<dbReference type="GO" id="GO:0046872">
    <property type="term" value="F:metal ion binding"/>
    <property type="evidence" value="ECO:0007669"/>
    <property type="project" value="UniProtKB-UniRule"/>
</dbReference>
<comment type="cofactor">
    <cofactor evidence="5">
        <name>a divalent metal cation</name>
        <dbReference type="ChEBI" id="CHEBI:60240"/>
    </cofactor>
    <text evidence="5">Binds 1 divalent metal cation per subunit.</text>
</comment>
<gene>
    <name evidence="5" type="primary">surE</name>
    <name evidence="7" type="ordered locus">CFPG_614</name>
</gene>
<dbReference type="EC" id="3.1.3.5" evidence="5"/>
<evidence type="ECO:0000259" key="6">
    <source>
        <dbReference type="Pfam" id="PF01975"/>
    </source>
</evidence>
<keyword evidence="3 5" id="KW-0479">Metal-binding</keyword>
<keyword evidence="5" id="KW-0963">Cytoplasm</keyword>
<dbReference type="HOGENOM" id="CLU_045192_1_0_10"/>
<dbReference type="eggNOG" id="COG0496">
    <property type="taxonomic scope" value="Bacteria"/>
</dbReference>
<dbReference type="Gene3D" id="3.40.1210.10">
    <property type="entry name" value="Survival protein SurE-like phosphatase/nucleotidase"/>
    <property type="match status" value="1"/>
</dbReference>
<evidence type="ECO:0000256" key="4">
    <source>
        <dbReference type="ARBA" id="ARBA00022801"/>
    </source>
</evidence>
<comment type="similarity">
    <text evidence="2 5">Belongs to the SurE nucleotidase family.</text>
</comment>
<protein>
    <recommendedName>
        <fullName evidence="5">5'-nucleotidase SurE</fullName>
        <ecNumber evidence="5">3.1.3.5</ecNumber>
    </recommendedName>
    <alternativeName>
        <fullName evidence="5">Nucleoside 5'-monophosphate phosphohydrolase</fullName>
    </alternativeName>
</protein>
<dbReference type="OrthoDB" id="9780815at2"/>
<evidence type="ECO:0000256" key="1">
    <source>
        <dbReference type="ARBA" id="ARBA00000815"/>
    </source>
</evidence>
<evidence type="ECO:0000256" key="3">
    <source>
        <dbReference type="ARBA" id="ARBA00022723"/>
    </source>
</evidence>
<dbReference type="EMBL" id="AP010656">
    <property type="protein sequence ID" value="BAG83877.1"/>
    <property type="molecule type" value="Genomic_DNA"/>
</dbReference>
<dbReference type="RefSeq" id="WP_012573637.1">
    <property type="nucleotide sequence ID" value="NC_011565.1"/>
</dbReference>
<feature type="binding site" evidence="5">
    <location>
        <position position="45"/>
    </location>
    <ligand>
        <name>a divalent metal cation</name>
        <dbReference type="ChEBI" id="CHEBI:60240"/>
    </ligand>
</feature>
<dbReference type="Proteomes" id="UP000000723">
    <property type="component" value="Chromosome"/>
</dbReference>
<dbReference type="NCBIfam" id="NF001492">
    <property type="entry name" value="PRK00346.2-2"/>
    <property type="match status" value="1"/>
</dbReference>
<feature type="binding site" evidence="5">
    <location>
        <position position="101"/>
    </location>
    <ligand>
        <name>a divalent metal cation</name>
        <dbReference type="ChEBI" id="CHEBI:60240"/>
    </ligand>
</feature>
<comment type="subcellular location">
    <subcellularLocation>
        <location evidence="5">Cytoplasm</location>
    </subcellularLocation>
</comment>
<reference evidence="8" key="1">
    <citation type="journal article" date="2008" name="Science">
        <title>Genome of an endosymbiont coupling N2 fixation to cellulolysis within RT protist cells in termite gut.</title>
        <authorList>
            <person name="Hongoh Y."/>
            <person name="Sharma V.K."/>
            <person name="Prakash T."/>
            <person name="Noda S."/>
            <person name="Toh H."/>
            <person name="Taylor T.D."/>
            <person name="Kudo T."/>
            <person name="Sakaki Y."/>
            <person name="Toyoda A."/>
            <person name="Hattori M."/>
            <person name="Ohkuma M."/>
        </authorList>
    </citation>
    <scope>NUCLEOTIDE SEQUENCE [LARGE SCALE GENOMIC DNA]</scope>
</reference>
<evidence type="ECO:0000313" key="7">
    <source>
        <dbReference type="EMBL" id="BAG83877.1"/>
    </source>
</evidence>
<dbReference type="HAMAP" id="MF_00060">
    <property type="entry name" value="SurE"/>
    <property type="match status" value="1"/>
</dbReference>
<dbReference type="InterPro" id="IPR030048">
    <property type="entry name" value="SurE"/>
</dbReference>
<dbReference type="InterPro" id="IPR036523">
    <property type="entry name" value="SurE-like_sf"/>
</dbReference>
<evidence type="ECO:0000313" key="8">
    <source>
        <dbReference type="Proteomes" id="UP000000723"/>
    </source>
</evidence>
<evidence type="ECO:0000256" key="2">
    <source>
        <dbReference type="ARBA" id="ARBA00011062"/>
    </source>
</evidence>
<feature type="domain" description="Survival protein SurE-like phosphatase/nucleotidase" evidence="6">
    <location>
        <begin position="9"/>
        <end position="193"/>
    </location>
</feature>
<dbReference type="GO" id="GO:0008253">
    <property type="term" value="F:5'-nucleotidase activity"/>
    <property type="evidence" value="ECO:0007669"/>
    <property type="project" value="UniProtKB-UniRule"/>
</dbReference>
<dbReference type="GO" id="GO:0000166">
    <property type="term" value="F:nucleotide binding"/>
    <property type="evidence" value="ECO:0007669"/>
    <property type="project" value="UniProtKB-KW"/>
</dbReference>
<keyword evidence="4 5" id="KW-0378">Hydrolase</keyword>
<sequence length="263" mass="28748">MSKNKRPLVFITNDDGIYAKGLNELIKGFRKIGEIVVVAPEGARSGMSGAITSLNPVRIDLLRKEEDLTIYSCSGTPVDCVKLGVNSIVSRKPDLLVAGINHGSNAAVCVIYSGTIGATLEGCIIGIPSMGVSLTDHSPNADFSQAVKYGKLVAEKVLLEGLPKGICLNLNVPSISDVKGLKICTQTKGNWQEKIEKLKDPYDRVIYWLGGEFANEEPENTCCDEWALSKGYAALVPLQVDMTAHYFYELWKKKWEFCTESNL</sequence>
<dbReference type="KEGG" id="aps:CFPG_614"/>
<proteinExistence type="inferred from homology"/>
<dbReference type="Pfam" id="PF01975">
    <property type="entry name" value="SurE"/>
    <property type="match status" value="1"/>
</dbReference>
<dbReference type="AlphaFoldDB" id="B6YRQ5"/>
<accession>B6YRQ5</accession>
<dbReference type="GO" id="GO:0005737">
    <property type="term" value="C:cytoplasm"/>
    <property type="evidence" value="ECO:0007669"/>
    <property type="project" value="UniProtKB-SubCell"/>
</dbReference>
<evidence type="ECO:0000256" key="5">
    <source>
        <dbReference type="HAMAP-Rule" id="MF_00060"/>
    </source>
</evidence>
<dbReference type="PANTHER" id="PTHR30457">
    <property type="entry name" value="5'-NUCLEOTIDASE SURE"/>
    <property type="match status" value="1"/>
</dbReference>
<comment type="catalytic activity">
    <reaction evidence="1 5">
        <text>a ribonucleoside 5'-phosphate + H2O = a ribonucleoside + phosphate</text>
        <dbReference type="Rhea" id="RHEA:12484"/>
        <dbReference type="ChEBI" id="CHEBI:15377"/>
        <dbReference type="ChEBI" id="CHEBI:18254"/>
        <dbReference type="ChEBI" id="CHEBI:43474"/>
        <dbReference type="ChEBI" id="CHEBI:58043"/>
        <dbReference type="EC" id="3.1.3.5"/>
    </reaction>
</comment>
<dbReference type="SUPFAM" id="SSF64167">
    <property type="entry name" value="SurE-like"/>
    <property type="match status" value="1"/>
</dbReference>
<feature type="binding site" evidence="5">
    <location>
        <position position="15"/>
    </location>
    <ligand>
        <name>a divalent metal cation</name>
        <dbReference type="ChEBI" id="CHEBI:60240"/>
    </ligand>
</feature>
<dbReference type="InterPro" id="IPR002828">
    <property type="entry name" value="SurE-like_Pase/nucleotidase"/>
</dbReference>
<comment type="function">
    <text evidence="5">Nucleotidase that shows phosphatase activity on nucleoside 5'-monophosphates.</text>
</comment>